<accession>A0A7S2YWB7</accession>
<dbReference type="EMBL" id="HBHV01001660">
    <property type="protein sequence ID" value="CAE0009665.1"/>
    <property type="molecule type" value="Transcribed_RNA"/>
</dbReference>
<feature type="region of interest" description="Disordered" evidence="1">
    <location>
        <begin position="239"/>
        <end position="262"/>
    </location>
</feature>
<dbReference type="AlphaFoldDB" id="A0A7S2YWB7"/>
<dbReference type="InterPro" id="IPR010323">
    <property type="entry name" value="DUF924"/>
</dbReference>
<dbReference type="InterPro" id="IPR011990">
    <property type="entry name" value="TPR-like_helical_dom_sf"/>
</dbReference>
<sequence length="262" mass="29278">MLAASRSAFTAWNARALLTLRATTSRLVCPNNSDVVCRALQRRGPFASSSVPSMANTTPADVLAFWFGPEALEVRSVMSTDEFMNAGKKMWYFGGKEVDVQSQRFVPAIEAAAEGTLPWDDDDDDANLAKVILFDQLTRNAFRGTPKAFAYDDKALDIARRLIRREAYWEVAELNFIASPHLHSERLSDHDAALAAVFRHKEKHAEALHSLVYLEGAIVSHRDVIAEFGRYPHRNKALGRASTPEEESWLASDDRPGWSKTQ</sequence>
<evidence type="ECO:0008006" key="3">
    <source>
        <dbReference type="Google" id="ProtNLM"/>
    </source>
</evidence>
<evidence type="ECO:0000256" key="1">
    <source>
        <dbReference type="SAM" id="MobiDB-lite"/>
    </source>
</evidence>
<name>A0A7S2YWB7_9CHLO</name>
<dbReference type="Gene3D" id="1.25.40.10">
    <property type="entry name" value="Tetratricopeptide repeat domain"/>
    <property type="match status" value="1"/>
</dbReference>
<dbReference type="SUPFAM" id="SSF48452">
    <property type="entry name" value="TPR-like"/>
    <property type="match status" value="1"/>
</dbReference>
<feature type="compositionally biased region" description="Basic and acidic residues" evidence="1">
    <location>
        <begin position="252"/>
        <end position="262"/>
    </location>
</feature>
<gene>
    <name evidence="2" type="ORF">PPRO1316_LOCUS1141</name>
</gene>
<reference evidence="2" key="1">
    <citation type="submission" date="2021-01" db="EMBL/GenBank/DDBJ databases">
        <authorList>
            <person name="Corre E."/>
            <person name="Pelletier E."/>
            <person name="Niang G."/>
            <person name="Scheremetjew M."/>
            <person name="Finn R."/>
            <person name="Kale V."/>
            <person name="Holt S."/>
            <person name="Cochrane G."/>
            <person name="Meng A."/>
            <person name="Brown T."/>
            <person name="Cohen L."/>
        </authorList>
    </citation>
    <scope>NUCLEOTIDE SEQUENCE</scope>
    <source>
        <strain evidence="2">RCC2336</strain>
    </source>
</reference>
<dbReference type="Gene3D" id="1.20.58.320">
    <property type="entry name" value="TPR-like"/>
    <property type="match status" value="1"/>
</dbReference>
<dbReference type="Pfam" id="PF06041">
    <property type="entry name" value="DUF924"/>
    <property type="match status" value="1"/>
</dbReference>
<organism evidence="2">
    <name type="scientific">Pycnococcus provasolii</name>
    <dbReference type="NCBI Taxonomy" id="41880"/>
    <lineage>
        <taxon>Eukaryota</taxon>
        <taxon>Viridiplantae</taxon>
        <taxon>Chlorophyta</taxon>
        <taxon>Pseudoscourfieldiophyceae</taxon>
        <taxon>Pseudoscourfieldiales</taxon>
        <taxon>Pycnococcaceae</taxon>
        <taxon>Pycnococcus</taxon>
    </lineage>
</organism>
<evidence type="ECO:0000313" key="2">
    <source>
        <dbReference type="EMBL" id="CAE0009665.1"/>
    </source>
</evidence>
<proteinExistence type="predicted"/>
<protein>
    <recommendedName>
        <fullName evidence="3">DUF924-domain-containing protein</fullName>
    </recommendedName>
</protein>